<accession>C9MKB5</accession>
<keyword evidence="2" id="KW-1185">Reference proteome</keyword>
<evidence type="ECO:0000313" key="2">
    <source>
        <dbReference type="Proteomes" id="UP000003327"/>
    </source>
</evidence>
<sequence>MERGVNSIVCKQRGRLFTSKRGFLCMKETPSSFAPPLFQLTRYCLVIPDRCPL</sequence>
<evidence type="ECO:0000313" key="1">
    <source>
        <dbReference type="EMBL" id="EEX20059.1"/>
    </source>
</evidence>
<dbReference type="HOGENOM" id="CLU_3064877_0_0_10"/>
<gene>
    <name evidence="1" type="ORF">HMPREF0973_00034</name>
</gene>
<proteinExistence type="predicted"/>
<dbReference type="Proteomes" id="UP000003327">
    <property type="component" value="Unassembled WGS sequence"/>
</dbReference>
<dbReference type="STRING" id="649761.HMPREF0973_00034"/>
<name>C9MKB5_9BACT</name>
<comment type="caution">
    <text evidence="1">The sequence shown here is derived from an EMBL/GenBank/DDBJ whole genome shotgun (WGS) entry which is preliminary data.</text>
</comment>
<dbReference type="AlphaFoldDB" id="C9MKB5"/>
<organism evidence="1 2">
    <name type="scientific">Prevotella veroralis F0319</name>
    <dbReference type="NCBI Taxonomy" id="649761"/>
    <lineage>
        <taxon>Bacteria</taxon>
        <taxon>Pseudomonadati</taxon>
        <taxon>Bacteroidota</taxon>
        <taxon>Bacteroidia</taxon>
        <taxon>Bacteroidales</taxon>
        <taxon>Prevotellaceae</taxon>
        <taxon>Prevotella</taxon>
    </lineage>
</organism>
<reference evidence="1 2" key="1">
    <citation type="submission" date="2009-09" db="EMBL/GenBank/DDBJ databases">
        <authorList>
            <person name="Weinstock G."/>
            <person name="Sodergren E."/>
            <person name="Clifton S."/>
            <person name="Fulton L."/>
            <person name="Fulton B."/>
            <person name="Courtney L."/>
            <person name="Fronick C."/>
            <person name="Harrison M."/>
            <person name="Strong C."/>
            <person name="Farmer C."/>
            <person name="Delahaunty K."/>
            <person name="Markovic C."/>
            <person name="Hall O."/>
            <person name="Minx P."/>
            <person name="Tomlinson C."/>
            <person name="Mitreva M."/>
            <person name="Nelson J."/>
            <person name="Hou S."/>
            <person name="Wollam A."/>
            <person name="Pepin K.H."/>
            <person name="Johnson M."/>
            <person name="Bhonagiri V."/>
            <person name="Nash W.E."/>
            <person name="Warren W."/>
            <person name="Chinwalla A."/>
            <person name="Mardis E.R."/>
            <person name="Wilson R.K."/>
        </authorList>
    </citation>
    <scope>NUCLEOTIDE SEQUENCE [LARGE SCALE GENOMIC DNA]</scope>
    <source>
        <strain evidence="1 2">F0319</strain>
    </source>
</reference>
<dbReference type="EMBL" id="ACVA01000002">
    <property type="protein sequence ID" value="EEX20059.1"/>
    <property type="molecule type" value="Genomic_DNA"/>
</dbReference>
<protein>
    <submittedName>
        <fullName evidence="1">Uncharacterized protein</fullName>
    </submittedName>
</protein>